<proteinExistence type="predicted"/>
<dbReference type="RefSeq" id="WP_233719481.1">
    <property type="nucleotide sequence ID" value="NZ_JAJUWU010000008.1"/>
</dbReference>
<gene>
    <name evidence="2" type="ORF">LZD57_10075</name>
</gene>
<accession>A0A9X1NYW7</accession>
<dbReference type="Pfam" id="PF08238">
    <property type="entry name" value="Sel1"/>
    <property type="match status" value="6"/>
</dbReference>
<dbReference type="PROSITE" id="PS51318">
    <property type="entry name" value="TAT"/>
    <property type="match status" value="1"/>
</dbReference>
<feature type="compositionally biased region" description="Basic and acidic residues" evidence="1">
    <location>
        <begin position="54"/>
        <end position="65"/>
    </location>
</feature>
<dbReference type="InterPro" id="IPR006597">
    <property type="entry name" value="Sel1-like"/>
</dbReference>
<dbReference type="AlphaFoldDB" id="A0A9X1NYW7"/>
<dbReference type="InterPro" id="IPR011990">
    <property type="entry name" value="TPR-like_helical_dom_sf"/>
</dbReference>
<reference evidence="2" key="1">
    <citation type="submission" date="2022-01" db="EMBL/GenBank/DDBJ databases">
        <title>Jiella avicenniae sp. nov., a novel endophytic bacterium isolated from bark of Avicennia marina.</title>
        <authorList>
            <person name="Tuo L."/>
        </authorList>
    </citation>
    <scope>NUCLEOTIDE SEQUENCE</scope>
    <source>
        <strain evidence="2">CBK1P-4</strain>
    </source>
</reference>
<dbReference type="PANTHER" id="PTHR45011">
    <property type="entry name" value="DAP3-BINDING CELL DEATH ENHANCER 1"/>
    <property type="match status" value="1"/>
</dbReference>
<feature type="region of interest" description="Disordered" evidence="1">
    <location>
        <begin position="49"/>
        <end position="101"/>
    </location>
</feature>
<dbReference type="Gene3D" id="1.25.40.10">
    <property type="entry name" value="Tetratricopeptide repeat domain"/>
    <property type="match status" value="2"/>
</dbReference>
<evidence type="ECO:0000313" key="2">
    <source>
        <dbReference type="EMBL" id="MCE7028335.1"/>
    </source>
</evidence>
<organism evidence="2 3">
    <name type="scientific">Jiella avicenniae</name>
    <dbReference type="NCBI Taxonomy" id="2907202"/>
    <lineage>
        <taxon>Bacteria</taxon>
        <taxon>Pseudomonadati</taxon>
        <taxon>Pseudomonadota</taxon>
        <taxon>Alphaproteobacteria</taxon>
        <taxon>Hyphomicrobiales</taxon>
        <taxon>Aurantimonadaceae</taxon>
        <taxon>Jiella</taxon>
    </lineage>
</organism>
<dbReference type="InterPro" id="IPR052748">
    <property type="entry name" value="ISR_Activator"/>
</dbReference>
<dbReference type="SMART" id="SM00671">
    <property type="entry name" value="SEL1"/>
    <property type="match status" value="6"/>
</dbReference>
<evidence type="ECO:0008006" key="4">
    <source>
        <dbReference type="Google" id="ProtNLM"/>
    </source>
</evidence>
<dbReference type="Proteomes" id="UP001139035">
    <property type="component" value="Unassembled WGS sequence"/>
</dbReference>
<dbReference type="InterPro" id="IPR006311">
    <property type="entry name" value="TAT_signal"/>
</dbReference>
<dbReference type="EMBL" id="JAJUWU010000008">
    <property type="protein sequence ID" value="MCE7028335.1"/>
    <property type="molecule type" value="Genomic_DNA"/>
</dbReference>
<feature type="compositionally biased region" description="Low complexity" evidence="1">
    <location>
        <begin position="87"/>
        <end position="101"/>
    </location>
</feature>
<evidence type="ECO:0000313" key="3">
    <source>
        <dbReference type="Proteomes" id="UP001139035"/>
    </source>
</evidence>
<evidence type="ECO:0000256" key="1">
    <source>
        <dbReference type="SAM" id="MobiDB-lite"/>
    </source>
</evidence>
<comment type="caution">
    <text evidence="2">The sequence shown here is derived from an EMBL/GenBank/DDBJ whole genome shotgun (WGS) entry which is preliminary data.</text>
</comment>
<dbReference type="PANTHER" id="PTHR45011:SF1">
    <property type="entry name" value="DAP3-BINDING CELL DEATH ENHANCER 1"/>
    <property type="match status" value="1"/>
</dbReference>
<protein>
    <recommendedName>
        <fullName evidence="4">TPR repeat</fullName>
    </recommendedName>
</protein>
<sequence length="374" mass="38744">MSAARTSPAGREEGPKRRSVGLAAAGLLAVVLAGGGAGLPVAHAAGDAVATPLERPERGEAEGSGRRTAQTGEASDAAGGSKDPVEAPAGDAAKAAPGPTKTDLAYGAFQRGYYLTAVELAEPLANLGDPAAQTLLGEIYSRGLGVKRNPKEAARWYKAAASAGNSEAQFRYAMMLIEGSAVKQDEAQARDLMKAAAEAGLPLAEYNFAQMLIETSPAGGFAEAARYFQKAASAGVAEAQYAMSQLYANGRGVTADPARARAFLHAAALNGFTIAQIEYGIWLINGKGGPAKPEEGFRFLRYAADLGNAIAINRVAHLYKDGIGTEPDLAAAAKWAVLAKRMKNSDAVLDDFFRGLDADAQKAALEAANRFRTG</sequence>
<dbReference type="SUPFAM" id="SSF81901">
    <property type="entry name" value="HCP-like"/>
    <property type="match status" value="1"/>
</dbReference>
<name>A0A9X1NYW7_9HYPH</name>
<keyword evidence="3" id="KW-1185">Reference proteome</keyword>